<keyword evidence="7" id="KW-1185">Reference proteome</keyword>
<sequence>MLPAAVALCGSAAILLGAIGFQYIGGYPPCSLCYWQRYGHVAVMVLAWLALLPTGRAVRLAFLALTGVALFVTAGIAVYHAGVEWKWWAGPAGCSGVSGLSMSVEELKRVLMGTKMVRCDEIPWSLFGLSMAGWNVVLSAALGGWVLSQAWRLAPKDA</sequence>
<dbReference type="EMBL" id="VDUZ01000082">
    <property type="protein sequence ID" value="TXL69472.1"/>
    <property type="molecule type" value="Genomic_DNA"/>
</dbReference>
<reference evidence="6 7" key="1">
    <citation type="submission" date="2019-06" db="EMBL/GenBank/DDBJ databases">
        <title>New taxonomy in bacterial strain CC-CFT640, isolated from vineyard.</title>
        <authorList>
            <person name="Lin S.-Y."/>
            <person name="Tsai C.-F."/>
            <person name="Young C.-C."/>
        </authorList>
    </citation>
    <scope>NUCLEOTIDE SEQUENCE [LARGE SCALE GENOMIC DNA]</scope>
    <source>
        <strain evidence="6 7">CC-CFT640</strain>
    </source>
</reference>
<dbReference type="SUPFAM" id="SSF158442">
    <property type="entry name" value="DsbB-like"/>
    <property type="match status" value="1"/>
</dbReference>
<dbReference type="Pfam" id="PF02600">
    <property type="entry name" value="DsbB"/>
    <property type="match status" value="1"/>
</dbReference>
<feature type="transmembrane region" description="Helical" evidence="5">
    <location>
        <begin position="60"/>
        <end position="81"/>
    </location>
</feature>
<dbReference type="GO" id="GO:0015035">
    <property type="term" value="F:protein-disulfide reductase activity"/>
    <property type="evidence" value="ECO:0007669"/>
    <property type="project" value="InterPro"/>
</dbReference>
<name>A0A5C8P7I1_9HYPH</name>
<evidence type="ECO:0000256" key="1">
    <source>
        <dbReference type="ARBA" id="ARBA00004141"/>
    </source>
</evidence>
<dbReference type="InterPro" id="IPR023380">
    <property type="entry name" value="DsbB-like_sf"/>
</dbReference>
<comment type="caution">
    <text evidence="6">The sequence shown here is derived from an EMBL/GenBank/DDBJ whole genome shotgun (WGS) entry which is preliminary data.</text>
</comment>
<evidence type="ECO:0000256" key="3">
    <source>
        <dbReference type="ARBA" id="ARBA00022989"/>
    </source>
</evidence>
<dbReference type="PIRSF" id="PIRSF033913">
    <property type="entry name" value="S-S_format_DsbB"/>
    <property type="match status" value="1"/>
</dbReference>
<comment type="subcellular location">
    <subcellularLocation>
        <location evidence="1">Membrane</location>
        <topology evidence="1">Multi-pass membrane protein</topology>
    </subcellularLocation>
</comment>
<proteinExistence type="predicted"/>
<evidence type="ECO:0000313" key="6">
    <source>
        <dbReference type="EMBL" id="TXL69472.1"/>
    </source>
</evidence>
<feature type="transmembrane region" description="Helical" evidence="5">
    <location>
        <begin position="124"/>
        <end position="147"/>
    </location>
</feature>
<protein>
    <submittedName>
        <fullName evidence="6">Disulfide bond formation protein B</fullName>
    </submittedName>
</protein>
<keyword evidence="4 5" id="KW-0472">Membrane</keyword>
<evidence type="ECO:0000256" key="5">
    <source>
        <dbReference type="SAM" id="Phobius"/>
    </source>
</evidence>
<dbReference type="GO" id="GO:0016020">
    <property type="term" value="C:membrane"/>
    <property type="evidence" value="ECO:0007669"/>
    <property type="project" value="UniProtKB-SubCell"/>
</dbReference>
<evidence type="ECO:0000256" key="4">
    <source>
        <dbReference type="ARBA" id="ARBA00023136"/>
    </source>
</evidence>
<dbReference type="AlphaFoldDB" id="A0A5C8P7I1"/>
<feature type="transmembrane region" description="Helical" evidence="5">
    <location>
        <begin position="36"/>
        <end position="53"/>
    </location>
</feature>
<dbReference type="OrthoDB" id="9808637at2"/>
<keyword evidence="3 5" id="KW-1133">Transmembrane helix</keyword>
<gene>
    <name evidence="6" type="ORF">FHP25_38970</name>
</gene>
<dbReference type="Proteomes" id="UP000321638">
    <property type="component" value="Unassembled WGS sequence"/>
</dbReference>
<feature type="transmembrane region" description="Helical" evidence="5">
    <location>
        <begin position="87"/>
        <end position="104"/>
    </location>
</feature>
<evidence type="ECO:0000313" key="7">
    <source>
        <dbReference type="Proteomes" id="UP000321638"/>
    </source>
</evidence>
<dbReference type="GO" id="GO:0006457">
    <property type="term" value="P:protein folding"/>
    <property type="evidence" value="ECO:0007669"/>
    <property type="project" value="InterPro"/>
</dbReference>
<keyword evidence="2 5" id="KW-0812">Transmembrane</keyword>
<dbReference type="InterPro" id="IPR003752">
    <property type="entry name" value="DiS_bond_form_DsbB/BdbC"/>
</dbReference>
<evidence type="ECO:0000256" key="2">
    <source>
        <dbReference type="ARBA" id="ARBA00022692"/>
    </source>
</evidence>
<dbReference type="Gene3D" id="1.20.1550.10">
    <property type="entry name" value="DsbB-like"/>
    <property type="match status" value="1"/>
</dbReference>
<organism evidence="6 7">
    <name type="scientific">Vineibacter terrae</name>
    <dbReference type="NCBI Taxonomy" id="2586908"/>
    <lineage>
        <taxon>Bacteria</taxon>
        <taxon>Pseudomonadati</taxon>
        <taxon>Pseudomonadota</taxon>
        <taxon>Alphaproteobacteria</taxon>
        <taxon>Hyphomicrobiales</taxon>
        <taxon>Vineibacter</taxon>
    </lineage>
</organism>
<dbReference type="InterPro" id="IPR024199">
    <property type="entry name" value="Uncharacterised_DsbB"/>
</dbReference>
<accession>A0A5C8P7I1</accession>